<evidence type="ECO:0000313" key="4">
    <source>
        <dbReference type="Proteomes" id="UP001057291"/>
    </source>
</evidence>
<keyword evidence="1" id="KW-0175">Coiled coil</keyword>
<dbReference type="EMBL" id="BOQE01000001">
    <property type="protein sequence ID" value="GIM45240.1"/>
    <property type="molecule type" value="Genomic_DNA"/>
</dbReference>
<dbReference type="Proteomes" id="UP001057291">
    <property type="component" value="Unassembled WGS sequence"/>
</dbReference>
<proteinExistence type="predicted"/>
<comment type="caution">
    <text evidence="3">The sequence shown here is derived from an EMBL/GenBank/DDBJ whole genome shotgun (WGS) entry which is preliminary data.</text>
</comment>
<evidence type="ECO:0000256" key="2">
    <source>
        <dbReference type="SAM" id="Phobius"/>
    </source>
</evidence>
<organism evidence="3 4">
    <name type="scientific">Collibacillus ludicampi</name>
    <dbReference type="NCBI Taxonomy" id="2771369"/>
    <lineage>
        <taxon>Bacteria</taxon>
        <taxon>Bacillati</taxon>
        <taxon>Bacillota</taxon>
        <taxon>Bacilli</taxon>
        <taxon>Bacillales</taxon>
        <taxon>Alicyclobacillaceae</taxon>
        <taxon>Collibacillus</taxon>
    </lineage>
</organism>
<evidence type="ECO:0000256" key="1">
    <source>
        <dbReference type="SAM" id="Coils"/>
    </source>
</evidence>
<gene>
    <name evidence="3" type="ORF">DNHGIG_07890</name>
</gene>
<keyword evidence="2" id="KW-1133">Transmembrane helix</keyword>
<reference evidence="3" key="1">
    <citation type="journal article" date="2023" name="Int. J. Syst. Evol. Microbiol.">
        <title>Collibacillus ludicampi gen. nov., sp. nov., a new soil bacterium of the family Alicyclobacillaceae.</title>
        <authorList>
            <person name="Jojima T."/>
            <person name="Ioku Y."/>
            <person name="Fukuta Y."/>
            <person name="Shirasaka N."/>
            <person name="Matsumura Y."/>
            <person name="Mori M."/>
        </authorList>
    </citation>
    <scope>NUCLEOTIDE SEQUENCE</scope>
    <source>
        <strain evidence="3">TP075</strain>
    </source>
</reference>
<keyword evidence="2" id="KW-0812">Transmembrane</keyword>
<accession>A0AAV4LBW6</accession>
<feature type="coiled-coil region" evidence="1">
    <location>
        <begin position="69"/>
        <end position="99"/>
    </location>
</feature>
<keyword evidence="2" id="KW-0472">Membrane</keyword>
<name>A0AAV4LBW6_9BACL</name>
<evidence type="ECO:0000313" key="3">
    <source>
        <dbReference type="EMBL" id="GIM45240.1"/>
    </source>
</evidence>
<dbReference type="AlphaFoldDB" id="A0AAV4LBW6"/>
<keyword evidence="4" id="KW-1185">Reference proteome</keyword>
<sequence length="251" mass="28757">MRKFNEWLAVRATLAFGNMWTTYLFFLYGFLPILFPAAMDKLLYWSNTVQLWSLPLLMVGQHILGRAAEKRAQEDHEAIMAELAEIREMHEELHQLVKEVNPLKKVVEHHEHHPHFGHTMANKHMEHHNHPLSLRGPVVHVKGTIKKVEDDAIHHGVGHLHFLISIDEILSIEGASADVVKGETFCAVRYGDNMGLSERIKGLKEGKPIEMQGEYIDKNHAYHSIGNPGDPVLHFTHHPVGFVIYEGKRYE</sequence>
<protein>
    <submittedName>
        <fullName evidence="3">Uncharacterized protein</fullName>
    </submittedName>
</protein>
<feature type="transmembrane region" description="Helical" evidence="2">
    <location>
        <begin position="12"/>
        <end position="31"/>
    </location>
</feature>